<evidence type="ECO:0000313" key="2">
    <source>
        <dbReference type="Proteomes" id="UP000243579"/>
    </source>
</evidence>
<dbReference type="Proteomes" id="UP000243579">
    <property type="component" value="Unassembled WGS sequence"/>
</dbReference>
<organism evidence="1 2">
    <name type="scientific">Achlya hypogyna</name>
    <name type="common">Oomycete</name>
    <name type="synonym">Protoachlya hypogyna</name>
    <dbReference type="NCBI Taxonomy" id="1202772"/>
    <lineage>
        <taxon>Eukaryota</taxon>
        <taxon>Sar</taxon>
        <taxon>Stramenopiles</taxon>
        <taxon>Oomycota</taxon>
        <taxon>Saprolegniomycetes</taxon>
        <taxon>Saprolegniales</taxon>
        <taxon>Achlyaceae</taxon>
        <taxon>Achlya</taxon>
    </lineage>
</organism>
<accession>A0A1V9YGN7</accession>
<evidence type="ECO:0000313" key="1">
    <source>
        <dbReference type="EMBL" id="OQR84904.1"/>
    </source>
</evidence>
<proteinExistence type="predicted"/>
<sequence length="650" mass="70857">MFRRLAVEAKPARRCLATLARGKKASLYDTLQSRWAKTDAVAPASAAIYVTPMDQRLPAEVVIADLTASLGTFASLKRALDKAATSFAVVPDSIAADILAAVPTAATTPDEHRELLRHLVVLATNGQFHATGLLVQCLKLKAYDEALVLYTHGIDDVSDETYTVLSIMHGLTEFAPALVGGISLPKTWKLLTAYFMHHRRGLAPAVAALMAKQFPFVATPPPAVLSQVALDLIYDAEKIQFKAVHNLVRCVLHRPNWQLTPQVFITWLERNGHRPHHGVILPLLLAALSDHKLTAVDPTVVAAGLRASLVLGNWALVARFQSLAPPVDPKLRFVLDAGTPLVTSSVAAFCLRPPHAIEPDGIVDWAMALPAELQSRFVQLFGPKLLVLLGADTARFASALKFLTFAADKDGAPLGDMLEIYIEACTRFGLSPTDALALAQRSQDKLKEVPPLVLIAALEAGDFGLATELFESAESKTMDNPCHAYALEALLQAATPAARQDVHAYFLRKEPGKAMAVFQLFAAADLALPPSLLRHFCLDVIRQHDMHSFHTLLEYGMAHEIPLPADVFTVCFGTHRKEKRDPTVFVRAFVQWVALGLVEDNAIVYHAAIRACLTCDNVDVAWECVEEADSRGILLDKALLDRLVRVTDNS</sequence>
<reference evidence="1 2" key="1">
    <citation type="journal article" date="2014" name="Genome Biol. Evol.">
        <title>The secreted proteins of Achlya hypogyna and Thraustotheca clavata identify the ancestral oomycete secretome and reveal gene acquisitions by horizontal gene transfer.</title>
        <authorList>
            <person name="Misner I."/>
            <person name="Blouin N."/>
            <person name="Leonard G."/>
            <person name="Richards T.A."/>
            <person name="Lane C.E."/>
        </authorList>
    </citation>
    <scope>NUCLEOTIDE SEQUENCE [LARGE SCALE GENOMIC DNA]</scope>
    <source>
        <strain evidence="1 2">ATCC 48635</strain>
    </source>
</reference>
<gene>
    <name evidence="1" type="ORF">ACHHYP_20626</name>
</gene>
<name>A0A1V9YGN7_ACHHY</name>
<comment type="caution">
    <text evidence="1">The sequence shown here is derived from an EMBL/GenBank/DDBJ whole genome shotgun (WGS) entry which is preliminary data.</text>
</comment>
<keyword evidence="2" id="KW-1185">Reference proteome</keyword>
<dbReference type="AlphaFoldDB" id="A0A1V9YGN7"/>
<dbReference type="OrthoDB" id="66571at2759"/>
<dbReference type="EMBL" id="JNBR01001831">
    <property type="protein sequence ID" value="OQR84904.1"/>
    <property type="molecule type" value="Genomic_DNA"/>
</dbReference>
<protein>
    <submittedName>
        <fullName evidence="1">Uncharacterized protein</fullName>
    </submittedName>
</protein>